<dbReference type="InterPro" id="IPR010610">
    <property type="entry name" value="EryCIII-like_C"/>
</dbReference>
<accession>A0A9Q0ARA3</accession>
<sequence length="449" mass="49845">MATHEKPLLLFTSFPLAGHTQPLLKIAAFVIKQGYEVTFIAAKEFEPAIVAMGATFVATPGVMELVPPDWFAQRESRAIGYERILYDHQTVMMSGIVQKTQIVDDTLVEMRGENPNRQIIMVLETFNQGVLPFKYGRPPPRGFDLFPKTIGVNTLPMYIQGVDVGPFLMALPPDSTPSGRLRNQALNKLYNESPFSQALTRGYNEKYFEAGATRLPEGFPGDAWVTSWDVTLQLCSTSMEYPMSDLPSNVVFTGCLPLVTPEPAYRYPDWWSDVVENHAKKKIVFVAQGTVAMNLRELILPTILGVADRDDILLVTTLGMKGATLPADFVVPGNVRVADYLLYDVILPYTDVFVSNAGYGAITQSVMAGVPMVLAGESEDKMETIMRTTWAGVSWNVKTQTPTPGQIREGIDAVLKDSTFKQRVVELQKENESMNALARIEEQVVKFTE</sequence>
<dbReference type="Pfam" id="PF06722">
    <property type="entry name" value="EryCIII-like_C"/>
    <property type="match status" value="1"/>
</dbReference>
<gene>
    <name evidence="2" type="ORF">JX265_004868</name>
</gene>
<dbReference type="PANTHER" id="PTHR21015:SF22">
    <property type="entry name" value="GLYCOSYLTRANSFERASE"/>
    <property type="match status" value="1"/>
</dbReference>
<dbReference type="GO" id="GO:0016757">
    <property type="term" value="F:glycosyltransferase activity"/>
    <property type="evidence" value="ECO:0007669"/>
    <property type="project" value="UniProtKB-ARBA"/>
</dbReference>
<proteinExistence type="predicted"/>
<comment type="caution">
    <text evidence="2">The sequence shown here is derived from an EMBL/GenBank/DDBJ whole genome shotgun (WGS) entry which is preliminary data.</text>
</comment>
<evidence type="ECO:0000313" key="3">
    <source>
        <dbReference type="Proteomes" id="UP000829685"/>
    </source>
</evidence>
<dbReference type="Gene3D" id="3.40.50.2000">
    <property type="entry name" value="Glycogen Phosphorylase B"/>
    <property type="match status" value="2"/>
</dbReference>
<name>A0A9Q0ARA3_9PEZI</name>
<dbReference type="AlphaFoldDB" id="A0A9Q0ARA3"/>
<reference evidence="2" key="1">
    <citation type="submission" date="2021-03" db="EMBL/GenBank/DDBJ databases">
        <title>Revisited historic fungal species revealed as producer of novel bioactive compounds through whole genome sequencing and comparative genomics.</title>
        <authorList>
            <person name="Vignolle G.A."/>
            <person name="Hochenegger N."/>
            <person name="Mach R.L."/>
            <person name="Mach-Aigner A.R."/>
            <person name="Javad Rahimi M."/>
            <person name="Salim K.A."/>
            <person name="Chan C.M."/>
            <person name="Lim L.B.L."/>
            <person name="Cai F."/>
            <person name="Druzhinina I.S."/>
            <person name="U'Ren J.M."/>
            <person name="Derntl C."/>
        </authorList>
    </citation>
    <scope>NUCLEOTIDE SEQUENCE</scope>
    <source>
        <strain evidence="2">TUCIM 5799</strain>
    </source>
</reference>
<keyword evidence="3" id="KW-1185">Reference proteome</keyword>
<dbReference type="SUPFAM" id="SSF53756">
    <property type="entry name" value="UDP-Glycosyltransferase/glycogen phosphorylase"/>
    <property type="match status" value="1"/>
</dbReference>
<dbReference type="PANTHER" id="PTHR21015">
    <property type="entry name" value="UDP-N-ACETYLGLUCOSAMINE--N-ACETYLMURAMYL-(PENTAPEPTIDE) PYROPHOSPHORYL-UNDECAPRENOL N-ACETYLGLUCOSAMINE TRANSFERASE 1"/>
    <property type="match status" value="1"/>
</dbReference>
<evidence type="ECO:0000259" key="1">
    <source>
        <dbReference type="Pfam" id="PF06722"/>
    </source>
</evidence>
<feature type="domain" description="Erythromycin biosynthesis protein CIII-like C-terminal" evidence="1">
    <location>
        <begin position="330"/>
        <end position="436"/>
    </location>
</feature>
<dbReference type="Proteomes" id="UP000829685">
    <property type="component" value="Unassembled WGS sequence"/>
</dbReference>
<organism evidence="2 3">
    <name type="scientific">Neoarthrinium moseri</name>
    <dbReference type="NCBI Taxonomy" id="1658444"/>
    <lineage>
        <taxon>Eukaryota</taxon>
        <taxon>Fungi</taxon>
        <taxon>Dikarya</taxon>
        <taxon>Ascomycota</taxon>
        <taxon>Pezizomycotina</taxon>
        <taxon>Sordariomycetes</taxon>
        <taxon>Xylariomycetidae</taxon>
        <taxon>Amphisphaeriales</taxon>
        <taxon>Apiosporaceae</taxon>
        <taxon>Neoarthrinium</taxon>
    </lineage>
</organism>
<protein>
    <recommendedName>
        <fullName evidence="1">Erythromycin biosynthesis protein CIII-like C-terminal domain-containing protein</fullName>
    </recommendedName>
</protein>
<evidence type="ECO:0000313" key="2">
    <source>
        <dbReference type="EMBL" id="KAI1874660.1"/>
    </source>
</evidence>
<dbReference type="EMBL" id="JAFIMR010000009">
    <property type="protein sequence ID" value="KAI1874660.1"/>
    <property type="molecule type" value="Genomic_DNA"/>
</dbReference>